<evidence type="ECO:0000313" key="5">
    <source>
        <dbReference type="EMBL" id="AFM06199.1"/>
    </source>
</evidence>
<evidence type="ECO:0000259" key="4">
    <source>
        <dbReference type="Pfam" id="PF13426"/>
    </source>
</evidence>
<dbReference type="eggNOG" id="COG3829">
    <property type="taxonomic scope" value="Bacteria"/>
</dbReference>
<dbReference type="SUPFAM" id="SSF55785">
    <property type="entry name" value="PYP-like sensor domain (PAS domain)"/>
    <property type="match status" value="1"/>
</dbReference>
<dbReference type="AlphaFoldDB" id="I4AQG4"/>
<keyword evidence="3" id="KW-0157">Chromophore</keyword>
<dbReference type="InterPro" id="IPR000014">
    <property type="entry name" value="PAS"/>
</dbReference>
<organism evidence="5 6">
    <name type="scientific">Bernardetia litoralis (strain ATCC 23117 / DSM 6794 / NBRC 15988 / NCIMB 1366 / Fx l1 / Sio-4)</name>
    <name type="common">Flexibacter litoralis</name>
    <dbReference type="NCBI Taxonomy" id="880071"/>
    <lineage>
        <taxon>Bacteria</taxon>
        <taxon>Pseudomonadati</taxon>
        <taxon>Bacteroidota</taxon>
        <taxon>Cytophagia</taxon>
        <taxon>Cytophagales</taxon>
        <taxon>Bernardetiaceae</taxon>
        <taxon>Bernardetia</taxon>
    </lineage>
</organism>
<feature type="domain" description="PAS" evidence="4">
    <location>
        <begin position="86"/>
        <end position="172"/>
    </location>
</feature>
<sequence length="184" mass="21513">MRNLSNMMCLDIYLESLDAKEAIKIKKQIEPSIKNIKPLLSWDIANTRHSEVSKKEMDIQKIQAFAKKYNWKNDIDAIFLKHHFEAIVLTDSLEKIMWVNEGFTKMTGYSKKFATNKHPSFLQGKMTSKEQKKELKSNIKKGTSFELAIINYKKDKTPYNCLVKIFPLYSNKITHFMALETQVK</sequence>
<dbReference type="HOGENOM" id="CLU_080231_1_0_10"/>
<keyword evidence="1" id="KW-0285">Flavoprotein</keyword>
<dbReference type="PANTHER" id="PTHR47429:SF2">
    <property type="entry name" value="PROTEIN TWIN LOV 1"/>
    <property type="match status" value="1"/>
</dbReference>
<accession>I4AQG4</accession>
<name>I4AQG4_BERLS</name>
<evidence type="ECO:0000256" key="2">
    <source>
        <dbReference type="ARBA" id="ARBA00022643"/>
    </source>
</evidence>
<evidence type="ECO:0000256" key="1">
    <source>
        <dbReference type="ARBA" id="ARBA00022630"/>
    </source>
</evidence>
<proteinExistence type="predicted"/>
<keyword evidence="6" id="KW-1185">Reference proteome</keyword>
<dbReference type="KEGG" id="fli:Fleli_3895"/>
<dbReference type="Pfam" id="PF13426">
    <property type="entry name" value="PAS_9"/>
    <property type="match status" value="1"/>
</dbReference>
<dbReference type="STRING" id="880071.Fleli_3895"/>
<dbReference type="Gene3D" id="3.30.450.20">
    <property type="entry name" value="PAS domain"/>
    <property type="match status" value="1"/>
</dbReference>
<dbReference type="Proteomes" id="UP000006054">
    <property type="component" value="Chromosome"/>
</dbReference>
<dbReference type="InterPro" id="IPR035965">
    <property type="entry name" value="PAS-like_dom_sf"/>
</dbReference>
<evidence type="ECO:0000313" key="6">
    <source>
        <dbReference type="Proteomes" id="UP000006054"/>
    </source>
</evidence>
<dbReference type="PANTHER" id="PTHR47429">
    <property type="entry name" value="PROTEIN TWIN LOV 1"/>
    <property type="match status" value="1"/>
</dbReference>
<dbReference type="EMBL" id="CP003345">
    <property type="protein sequence ID" value="AFM06199.1"/>
    <property type="molecule type" value="Genomic_DNA"/>
</dbReference>
<evidence type="ECO:0000256" key="3">
    <source>
        <dbReference type="ARBA" id="ARBA00022991"/>
    </source>
</evidence>
<keyword evidence="2" id="KW-0288">FMN</keyword>
<dbReference type="PATRIC" id="fig|880071.3.peg.3896"/>
<reference evidence="6" key="1">
    <citation type="submission" date="2012-06" db="EMBL/GenBank/DDBJ databases">
        <title>The complete genome of Flexibacter litoralis DSM 6794.</title>
        <authorList>
            <person name="Lucas S."/>
            <person name="Copeland A."/>
            <person name="Lapidus A."/>
            <person name="Glavina del Rio T."/>
            <person name="Dalin E."/>
            <person name="Tice H."/>
            <person name="Bruce D."/>
            <person name="Goodwin L."/>
            <person name="Pitluck S."/>
            <person name="Peters L."/>
            <person name="Ovchinnikova G."/>
            <person name="Lu M."/>
            <person name="Kyrpides N."/>
            <person name="Mavromatis K."/>
            <person name="Ivanova N."/>
            <person name="Brettin T."/>
            <person name="Detter J.C."/>
            <person name="Han C."/>
            <person name="Larimer F."/>
            <person name="Land M."/>
            <person name="Hauser L."/>
            <person name="Markowitz V."/>
            <person name="Cheng J.-F."/>
            <person name="Hugenholtz P."/>
            <person name="Woyke T."/>
            <person name="Wu D."/>
            <person name="Spring S."/>
            <person name="Lang E."/>
            <person name="Kopitz M."/>
            <person name="Brambilla E."/>
            <person name="Klenk H.-P."/>
            <person name="Eisen J.A."/>
        </authorList>
    </citation>
    <scope>NUCLEOTIDE SEQUENCE [LARGE SCALE GENOMIC DNA]</scope>
    <source>
        <strain evidence="6">ATCC 23117 / DSM 6794 / NBRC 15988 / NCIMB 1366 / Sio-4</strain>
    </source>
</reference>
<protein>
    <submittedName>
        <fullName evidence="5">PAS domain-containing protein</fullName>
    </submittedName>
</protein>
<gene>
    <name evidence="5" type="ordered locus">Fleli_3895</name>
</gene>